<sequence length="185" mass="20830">MKLLILAAVVCAATALPQFQQYQQYQPQYQQQYQKQYYQDQRPRAALERNAAILRSDSEVNEQGYRFAYETENGIQAEEVGREADGIQAQGGYAYVGDDGQTYNVRYTADANGFQAQGAHFPTPPPIPEEIARALQENARDEANGIFDDGSYHEGKYADSGVVAARNPYNYPYRQATGAPYRTYQ</sequence>
<dbReference type="InterPro" id="IPR050468">
    <property type="entry name" value="Cuticle_Struct_Prot"/>
</dbReference>
<reference evidence="5" key="1">
    <citation type="journal article" date="2012" name="BMC Biol.">
        <title>Comprehensive microarray-based analysis for stage-specific larval camouflage pattern-associated genes in the swallowtail butterfly, Papilio xuthus.</title>
        <authorList>
            <person name="Futahashi R."/>
            <person name="Shirataki H."/>
            <person name="Narita T."/>
            <person name="Mita K."/>
            <person name="Fujiwara H."/>
        </authorList>
    </citation>
    <scope>NUCLEOTIDE SEQUENCE</scope>
    <source>
        <tissue evidence="5">Epidermis</tissue>
    </source>
</reference>
<evidence type="ECO:0000256" key="4">
    <source>
        <dbReference type="SAM" id="SignalP"/>
    </source>
</evidence>
<accession>I4DM91</accession>
<dbReference type="InterPro" id="IPR031311">
    <property type="entry name" value="CHIT_BIND_RR_consensus"/>
</dbReference>
<dbReference type="GO" id="GO:0008010">
    <property type="term" value="F:structural constituent of chitin-based larval cuticle"/>
    <property type="evidence" value="ECO:0007669"/>
    <property type="project" value="TreeGrafter"/>
</dbReference>
<organism evidence="5">
    <name type="scientific">Papilio polytes</name>
    <name type="common">Common mormon</name>
    <name type="synonym">Swallowtail butterfly</name>
    <dbReference type="NCBI Taxonomy" id="76194"/>
    <lineage>
        <taxon>Eukaryota</taxon>
        <taxon>Metazoa</taxon>
        <taxon>Ecdysozoa</taxon>
        <taxon>Arthropoda</taxon>
        <taxon>Hexapoda</taxon>
        <taxon>Insecta</taxon>
        <taxon>Pterygota</taxon>
        <taxon>Neoptera</taxon>
        <taxon>Endopterygota</taxon>
        <taxon>Lepidoptera</taxon>
        <taxon>Glossata</taxon>
        <taxon>Ditrysia</taxon>
        <taxon>Papilionoidea</taxon>
        <taxon>Papilionidae</taxon>
        <taxon>Papilioninae</taxon>
        <taxon>Papilio</taxon>
    </lineage>
</organism>
<keyword evidence="1 3" id="KW-0193">Cuticle</keyword>
<dbReference type="InterPro" id="IPR000618">
    <property type="entry name" value="Insect_cuticle"/>
</dbReference>
<dbReference type="OrthoDB" id="6630659at2759"/>
<evidence type="ECO:0000256" key="3">
    <source>
        <dbReference type="PROSITE-ProRule" id="PRU00497"/>
    </source>
</evidence>
<evidence type="ECO:0000256" key="1">
    <source>
        <dbReference type="ARBA" id="ARBA00022460"/>
    </source>
</evidence>
<feature type="chain" id="PRO_5012903941" evidence="4">
    <location>
        <begin position="16"/>
        <end position="185"/>
    </location>
</feature>
<name>I4DM91_PAPPL</name>
<dbReference type="Pfam" id="PF00379">
    <property type="entry name" value="Chitin_bind_4"/>
    <property type="match status" value="1"/>
</dbReference>
<keyword evidence="2 4" id="KW-0732">Signal</keyword>
<evidence type="ECO:0000313" key="5">
    <source>
        <dbReference type="EMBL" id="BAM19031.1"/>
    </source>
</evidence>
<dbReference type="PANTHER" id="PTHR10380">
    <property type="entry name" value="CUTICLE PROTEIN"/>
    <property type="match status" value="1"/>
</dbReference>
<protein>
    <submittedName>
        <fullName evidence="5">Cuticular protein PpolCPR19A</fullName>
    </submittedName>
</protein>
<dbReference type="GO" id="GO:0062129">
    <property type="term" value="C:chitin-based extracellular matrix"/>
    <property type="evidence" value="ECO:0007669"/>
    <property type="project" value="TreeGrafter"/>
</dbReference>
<evidence type="ECO:0000256" key="2">
    <source>
        <dbReference type="ARBA" id="ARBA00022729"/>
    </source>
</evidence>
<feature type="signal peptide" evidence="4">
    <location>
        <begin position="1"/>
        <end position="15"/>
    </location>
</feature>
<dbReference type="RefSeq" id="NP_001298642.1">
    <property type="nucleotide sequence ID" value="NM_001311713.1"/>
</dbReference>
<dbReference type="PROSITE" id="PS00233">
    <property type="entry name" value="CHIT_BIND_RR_1"/>
    <property type="match status" value="1"/>
</dbReference>
<proteinExistence type="evidence at transcript level"/>
<dbReference type="PANTHER" id="PTHR10380:SF173">
    <property type="entry name" value="CUTICULAR PROTEIN 47EF, ISOFORM C-RELATED"/>
    <property type="match status" value="1"/>
</dbReference>
<dbReference type="EMBL" id="AK402409">
    <property type="protein sequence ID" value="BAM19031.1"/>
    <property type="molecule type" value="mRNA"/>
</dbReference>
<dbReference type="PROSITE" id="PS51155">
    <property type="entry name" value="CHIT_BIND_RR_2"/>
    <property type="match status" value="1"/>
</dbReference>
<dbReference type="AlphaFoldDB" id="I4DM91"/>
<dbReference type="GeneID" id="106102225"/>
<dbReference type="PRINTS" id="PR00947">
    <property type="entry name" value="CUTICLE"/>
</dbReference>